<keyword evidence="2" id="KW-0863">Zinc-finger</keyword>
<dbReference type="GO" id="GO:0008270">
    <property type="term" value="F:zinc ion binding"/>
    <property type="evidence" value="ECO:0007669"/>
    <property type="project" value="UniProtKB-KW"/>
</dbReference>
<keyword evidence="3" id="KW-0175">Coiled coil</keyword>
<reference evidence="6 7" key="1">
    <citation type="journal article" date="2011" name="Proc. Natl. Acad. Sci. U.S.A.">
        <title>Evolutionary erosion of yeast sex chromosomes by mating-type switching accidents.</title>
        <authorList>
            <person name="Gordon J.L."/>
            <person name="Armisen D."/>
            <person name="Proux-Wera E."/>
            <person name="Oheigeartaigh S.S."/>
            <person name="Byrne K.P."/>
            <person name="Wolfe K.H."/>
        </authorList>
    </citation>
    <scope>NUCLEOTIDE SEQUENCE [LARGE SCALE GENOMIC DNA]</scope>
    <source>
        <strain evidence="7">ATCC MYA-139 / BCRC 22969 / CBS 8797 / CCRC 22969 / KCTC 17520 / NBRC 10181 / NCYC 3082</strain>
    </source>
</reference>
<name>J7RHM5_HUIN7</name>
<reference evidence="7" key="2">
    <citation type="submission" date="2012-08" db="EMBL/GenBank/DDBJ databases">
        <title>Genome sequence of Kazachstania naganishii.</title>
        <authorList>
            <person name="Gordon J.L."/>
            <person name="Armisen D."/>
            <person name="Proux-Wera E."/>
            <person name="OhEigeartaigh S.S."/>
            <person name="Byrne K.P."/>
            <person name="Wolfe K.H."/>
        </authorList>
    </citation>
    <scope>NUCLEOTIDE SEQUENCE [LARGE SCALE GENOMIC DNA]</scope>
    <source>
        <strain evidence="7">ATCC MYA-139 / BCRC 22969 / CBS 8797 / CCRC 22969 / KCTC 17520 / NBRC 10181 / NCYC 3082</strain>
    </source>
</reference>
<feature type="compositionally biased region" description="Polar residues" evidence="4">
    <location>
        <begin position="221"/>
        <end position="233"/>
    </location>
</feature>
<dbReference type="GO" id="GO:0000795">
    <property type="term" value="C:synaptonemal complex"/>
    <property type="evidence" value="ECO:0007669"/>
    <property type="project" value="InterPro"/>
</dbReference>
<dbReference type="RefSeq" id="XP_022463289.1">
    <property type="nucleotide sequence ID" value="XM_022606611.1"/>
</dbReference>
<dbReference type="GO" id="GO:0019789">
    <property type="term" value="F:SUMO transferase activity"/>
    <property type="evidence" value="ECO:0007669"/>
    <property type="project" value="EnsemblFungi"/>
</dbReference>
<keyword evidence="7" id="KW-1185">Reference proteome</keyword>
<keyword evidence="2" id="KW-0862">Zinc</keyword>
<dbReference type="eggNOG" id="KOG4739">
    <property type="taxonomic scope" value="Eukaryota"/>
</dbReference>
<feature type="region of interest" description="Disordered" evidence="4">
    <location>
        <begin position="270"/>
        <end position="300"/>
    </location>
</feature>
<evidence type="ECO:0000313" key="7">
    <source>
        <dbReference type="Proteomes" id="UP000006310"/>
    </source>
</evidence>
<feature type="compositionally biased region" description="Polar residues" evidence="4">
    <location>
        <begin position="198"/>
        <end position="211"/>
    </location>
</feature>
<dbReference type="GO" id="GO:0035861">
    <property type="term" value="C:site of double-strand break"/>
    <property type="evidence" value="ECO:0007669"/>
    <property type="project" value="EnsemblFungi"/>
</dbReference>
<keyword evidence="1" id="KW-0469">Meiosis</keyword>
<dbReference type="InterPro" id="IPR001841">
    <property type="entry name" value="Znf_RING"/>
</dbReference>
<dbReference type="OMA" id="AHILCSQ"/>
<dbReference type="InterPro" id="IPR042123">
    <property type="entry name" value="Zip3/RNF212-like"/>
</dbReference>
<evidence type="ECO:0000256" key="2">
    <source>
        <dbReference type="PROSITE-ProRule" id="PRU00175"/>
    </source>
</evidence>
<dbReference type="PANTHER" id="PTHR22663">
    <property type="entry name" value="RING FINGER PROTEIN NARYA-RELATED"/>
    <property type="match status" value="1"/>
</dbReference>
<dbReference type="PANTHER" id="PTHR22663:SF17">
    <property type="entry name" value="RING FINGER PROTEIN NARYA-RELATED"/>
    <property type="match status" value="1"/>
</dbReference>
<dbReference type="EMBL" id="HE978315">
    <property type="protein sequence ID" value="CCK69043.1"/>
    <property type="molecule type" value="Genomic_DNA"/>
</dbReference>
<dbReference type="AlphaFoldDB" id="J7RHM5"/>
<organism evidence="6 7">
    <name type="scientific">Huiozyma naganishii (strain ATCC MYA-139 / BCRC 22969 / CBS 8797 / KCTC 17520 / NBRC 10181 / NCYC 3082 / Yp74L-3)</name>
    <name type="common">Yeast</name>
    <name type="synonym">Kazachstania naganishii</name>
    <dbReference type="NCBI Taxonomy" id="1071383"/>
    <lineage>
        <taxon>Eukaryota</taxon>
        <taxon>Fungi</taxon>
        <taxon>Dikarya</taxon>
        <taxon>Ascomycota</taxon>
        <taxon>Saccharomycotina</taxon>
        <taxon>Saccharomycetes</taxon>
        <taxon>Saccharomycetales</taxon>
        <taxon>Saccharomycetaceae</taxon>
        <taxon>Huiozyma</taxon>
    </lineage>
</organism>
<dbReference type="HOGENOM" id="CLU_051887_0_0_1"/>
<dbReference type="GO" id="GO:0000724">
    <property type="term" value="P:double-strand break repair via homologous recombination"/>
    <property type="evidence" value="ECO:0007669"/>
    <property type="project" value="EnsemblFungi"/>
</dbReference>
<feature type="domain" description="RING-type" evidence="5">
    <location>
        <begin position="14"/>
        <end position="50"/>
    </location>
</feature>
<sequence>MSSEQLFGQPFVFCHVCHQRSSPQDPLSLTSCAHTLCSKHLTSNRRCPVCCTNDVSVIKLVDKRTLPRDVGLFFEPVSDILETVCSVSQFQTNGLLSQVQYYQSHCVKLREKVARQQQLLHQAKQELDAIPKLKQRVRELESQRQEAPTNNFFYKKGARATDSASRGAGFQPPPTVDLTLDYMDDEEQFVTKLRKNSTLRNKNPGSSSQTPPHRDLRRRMNNTVSHSSTDSSIMAESTHLNKFPFQGTPTKAPTTTTVTTTTAATAGTGLVLTPNSVSSGVRRRGTPQTDNTDSRPTKMQFPTPLEKLRIARRNSTTDGFPAKRAHTQTMLTGHSHNPLEKVTSSATPHRQILMSSGRSKTANKFKRIR</sequence>
<feature type="coiled-coil region" evidence="3">
    <location>
        <begin position="106"/>
        <end position="143"/>
    </location>
</feature>
<dbReference type="PROSITE" id="PS50089">
    <property type="entry name" value="ZF_RING_2"/>
    <property type="match status" value="1"/>
</dbReference>
<dbReference type="GO" id="GO:0007130">
    <property type="term" value="P:synaptonemal complex assembly"/>
    <property type="evidence" value="ECO:0007669"/>
    <property type="project" value="EnsemblFungi"/>
</dbReference>
<dbReference type="GO" id="GO:0007131">
    <property type="term" value="P:reciprocal meiotic recombination"/>
    <property type="evidence" value="ECO:0007669"/>
    <property type="project" value="EnsemblFungi"/>
</dbReference>
<evidence type="ECO:0000256" key="3">
    <source>
        <dbReference type="SAM" id="Coils"/>
    </source>
</evidence>
<dbReference type="GO" id="GO:0016925">
    <property type="term" value="P:protein sumoylation"/>
    <property type="evidence" value="ECO:0007669"/>
    <property type="project" value="EnsemblFungi"/>
</dbReference>
<proteinExistence type="predicted"/>
<feature type="compositionally biased region" description="Polar residues" evidence="4">
    <location>
        <begin position="342"/>
        <end position="360"/>
    </location>
</feature>
<gene>
    <name evidence="6" type="primary">KNAG0B06130</name>
    <name evidence="6" type="ordered locus">KNAG_0B06130</name>
</gene>
<evidence type="ECO:0000256" key="1">
    <source>
        <dbReference type="ARBA" id="ARBA00023254"/>
    </source>
</evidence>
<dbReference type="GO" id="GO:0000775">
    <property type="term" value="C:chromosome, centromeric region"/>
    <property type="evidence" value="ECO:0007669"/>
    <property type="project" value="EnsemblFungi"/>
</dbReference>
<dbReference type="GO" id="GO:0003682">
    <property type="term" value="F:chromatin binding"/>
    <property type="evidence" value="ECO:0007669"/>
    <property type="project" value="EnsemblFungi"/>
</dbReference>
<protein>
    <recommendedName>
        <fullName evidence="5">RING-type domain-containing protein</fullName>
    </recommendedName>
</protein>
<dbReference type="KEGG" id="kng:KNAG_0B06130"/>
<evidence type="ECO:0000259" key="5">
    <source>
        <dbReference type="PROSITE" id="PS50089"/>
    </source>
</evidence>
<feature type="region of interest" description="Disordered" evidence="4">
    <location>
        <begin position="334"/>
        <end position="369"/>
    </location>
</feature>
<dbReference type="GeneID" id="34524693"/>
<dbReference type="OrthoDB" id="2535391at2759"/>
<dbReference type="STRING" id="1071383.J7RHM5"/>
<accession>J7RHM5</accession>
<evidence type="ECO:0000313" key="6">
    <source>
        <dbReference type="EMBL" id="CCK69043.1"/>
    </source>
</evidence>
<keyword evidence="2" id="KW-0479">Metal-binding</keyword>
<feature type="region of interest" description="Disordered" evidence="4">
    <location>
        <begin position="192"/>
        <end position="233"/>
    </location>
</feature>
<evidence type="ECO:0000256" key="4">
    <source>
        <dbReference type="SAM" id="MobiDB-lite"/>
    </source>
</evidence>
<dbReference type="Proteomes" id="UP000006310">
    <property type="component" value="Chromosome 2"/>
</dbReference>